<keyword evidence="2" id="KW-1185">Reference proteome</keyword>
<proteinExistence type="predicted"/>
<reference evidence="2" key="1">
    <citation type="submission" date="2019-05" db="EMBL/GenBank/DDBJ databases">
        <title>Complete genome sequencing of Dialister sp. strain 5BBH33.</title>
        <authorList>
            <person name="Sakamoto M."/>
            <person name="Murakami T."/>
            <person name="Mori H."/>
        </authorList>
    </citation>
    <scope>NUCLEOTIDE SEQUENCE [LARGE SCALE GENOMIC DNA]</scope>
    <source>
        <strain evidence="2">5BBH33</strain>
    </source>
</reference>
<name>A0A8D4UWB0_9FIRM</name>
<dbReference type="EMBL" id="AP019697">
    <property type="protein sequence ID" value="BBK26148.1"/>
    <property type="molecule type" value="Genomic_DNA"/>
</dbReference>
<evidence type="ECO:0008006" key="3">
    <source>
        <dbReference type="Google" id="ProtNLM"/>
    </source>
</evidence>
<dbReference type="RefSeq" id="WP_144269318.1">
    <property type="nucleotide sequence ID" value="NZ_AP019697.1"/>
</dbReference>
<dbReference type="GeneID" id="92717280"/>
<evidence type="ECO:0000313" key="2">
    <source>
        <dbReference type="Proteomes" id="UP000320585"/>
    </source>
</evidence>
<gene>
    <name evidence="1" type="ORF">Dia5BBH33_20830</name>
</gene>
<sequence>MGQVVGGEADAGSADNNAVIIKGGIINGAASGSGPKGMSVIGANTNVSGSGGANTNNSVTISGGTFGETAVAAGNRIIGAYSQSSDENISGNRVKISGGTFGQEQGSANFVYGAYDLGHGSTISKNSVAISGGTLDAQGGYDILIGAYIDVDGTSDTASENSVSLTGGSIGASGSADTLQIKGAQINENGTASGNSVEINGADIGSTSAQGIEVEGGIVKTGAASENKVTISSGTLNTSSAAALQLFGGFVQSSGDVTGNDINVTGGTIGKDSGAPYLYGGYTASGNAAENKVEVSGAALNPNAVFVGAFTGSGDASGNTVSLTGQTGGYASAGQAASGSVSGNTAALDGSTATLVYNGRIQTAGTSSGNKVTLSNNSAAGAAYGGYSPSGDVSENTVDVESGSFANNAIGGWTNSGNATGNKAIVNDSKIGSDTSTAYVFGGYSASGEASGSKVTVTNSMLGSKTEVYGGYGTTGSSGSSVTFTGSTGGSLITGGYTRSGSASKNTLGVQDGTVNGSITGGQTGTGDAASNTVNMSGTNTTGSVYGGHVTTSGNATGNTVNFTEGSSNTSLIYGGYTSKGMAKDNHVNISGTSLNKLKLIYGGYSNAAGTGEDAGAALNNTVSITDSEEADGSIALVNYTYPRIYGGFSKAGDASGNEVLFDMEDGNVYQIFGGSTQSASASANSNTVTIKSGTITGLVFAGRNTAGGQANDNHLYVQGGSLEVNSHIVSGYGTTAGNNTLEISGGSLGSTKANYTLNIAAGESYKPGGVTEGNQLSITGGKIGMGENAKIHIFGGYNHRDYANKLAASASDNHISMENGTIDSHGGSVSMIAGDMENAGSGSSTMTNNTITISGGSINAAEDGSTGGDINIAGAYSDSSGASSNEVNISRGTIGTASGVISISGAAAYPGDASGNSVTITGGTIGSTDGVDPENPSSIVGALSVPGKATDNHVSISGANLIGAIEIYGGESGAGSTGNSVTLAGDASGNIYGGLTMGSGAASGNTINLESGHISSSQIIAGYTVSGEASDNTVNITGGVLNGTAALYGGYGTSSTGNTLNVYSKGNTVGELGYFQKIYIAPEAELTIGSADAEGAENTGSFAVGNGTTVDAEGALTIAGDLSSDASTVTAGNAAIGGTVSSTNGSTVSLGGNDLALTTANVDNTSTLTLTSGKLTAEKLSDSITGGGKLTLDGTATLATTAGQVFTDGDTTETTAGDNGLTETTADSVNFKAGTLSLSDDYSYTYLTNIQKTMDALEDSTTSIVMTGNLVDTTGISNTLTTEGSNISIGAPSSEDNTTSLDRGFNVAALDMGGADTVSVAGGQNLTLGDSETTDVITTDSGTASVNLAEGSTFTIGNSAVAENQTLNVAADVTAENSTIAANGQTTVTGDVALTDSALTSQTGTLTLEQNLTTSGTSVVTGDVTVAKAITGDSSIILKLGNEEESVNLSARSINLNGGTLYLDPVWIGGTQEDGAEAAAGSISGSKVVIGNNSTLTVGSTDKTLAEKAFTDSGLTWSDTDILSALYVATSASLSDGSVVIDSSANADSAAAIGTFKMGKNSLLMIDGNKVSGSQAAAITDVSTTDISPSAKIYILNAKGNTTYNILSGTNDKDGNGLFAEAGAAVNSNVFSYGHLLEFVGAEGNGETQFSVTAESQDAHDVYGDKVIVHPIPSMLLWIAAVLHLPLLSRLLTTI</sequence>
<evidence type="ECO:0000313" key="1">
    <source>
        <dbReference type="EMBL" id="BBK26148.1"/>
    </source>
</evidence>
<dbReference type="OrthoDB" id="1659960at2"/>
<accession>A0A8D4UWB0</accession>
<dbReference type="Proteomes" id="UP000320585">
    <property type="component" value="Chromosome"/>
</dbReference>
<organism evidence="1 2">
    <name type="scientific">Dialister hominis</name>
    <dbReference type="NCBI Taxonomy" id="2582419"/>
    <lineage>
        <taxon>Bacteria</taxon>
        <taxon>Bacillati</taxon>
        <taxon>Bacillota</taxon>
        <taxon>Negativicutes</taxon>
        <taxon>Veillonellales</taxon>
        <taxon>Veillonellaceae</taxon>
        <taxon>Dialister</taxon>
    </lineage>
</organism>
<protein>
    <recommendedName>
        <fullName evidence="3">Autotransporter domain-containing protein</fullName>
    </recommendedName>
</protein>
<dbReference type="KEGG" id="dho:Dia5BBH33_20830"/>